<feature type="signal peptide" evidence="1">
    <location>
        <begin position="1"/>
        <end position="19"/>
    </location>
</feature>
<gene>
    <name evidence="2" type="ORF">ERX46_11845</name>
</gene>
<feature type="chain" id="PRO_5020476961" evidence="1">
    <location>
        <begin position="20"/>
        <end position="137"/>
    </location>
</feature>
<dbReference type="Proteomes" id="UP000293952">
    <property type="component" value="Unassembled WGS sequence"/>
</dbReference>
<evidence type="ECO:0000313" key="3">
    <source>
        <dbReference type="Proteomes" id="UP000293952"/>
    </source>
</evidence>
<proteinExistence type="predicted"/>
<comment type="caution">
    <text evidence="2">The sequence shown here is derived from an EMBL/GenBank/DDBJ whole genome shotgun (WGS) entry which is preliminary data.</text>
</comment>
<dbReference type="EMBL" id="SETE01000005">
    <property type="protein sequence ID" value="RYM32751.1"/>
    <property type="molecule type" value="Genomic_DNA"/>
</dbReference>
<organism evidence="2 3">
    <name type="scientific">Brumimicrobium glaciale</name>
    <dbReference type="NCBI Taxonomy" id="200475"/>
    <lineage>
        <taxon>Bacteria</taxon>
        <taxon>Pseudomonadati</taxon>
        <taxon>Bacteroidota</taxon>
        <taxon>Flavobacteriia</taxon>
        <taxon>Flavobacteriales</taxon>
        <taxon>Crocinitomicaceae</taxon>
        <taxon>Brumimicrobium</taxon>
    </lineage>
</organism>
<evidence type="ECO:0000313" key="2">
    <source>
        <dbReference type="EMBL" id="RYM32751.1"/>
    </source>
</evidence>
<dbReference type="OrthoDB" id="9861332at2"/>
<sequence>MKKLLLTLFSITFSLMLFAQENLYVDSKIKVQFSVEEHTDAVNDIFYEYYSFEITNVSQNQVSFTPVFNYTNEKGEQKNTANGDDNNVIQLTPGETIKGGLIDYKNLTLFKQFLVGNSGKRAANTTTSIQSTTINYQ</sequence>
<keyword evidence="1" id="KW-0732">Signal</keyword>
<dbReference type="RefSeq" id="WP_130094089.1">
    <property type="nucleotide sequence ID" value="NZ_SETE01000005.1"/>
</dbReference>
<protein>
    <submittedName>
        <fullName evidence="2">Uncharacterized protein</fullName>
    </submittedName>
</protein>
<accession>A0A4Q4KHR2</accession>
<keyword evidence="3" id="KW-1185">Reference proteome</keyword>
<reference evidence="2 3" key="1">
    <citation type="submission" date="2019-02" db="EMBL/GenBank/DDBJ databases">
        <title>Genome sequence of the sea-ice species Brumimicrobium glaciale.</title>
        <authorList>
            <person name="Bowman J.P."/>
        </authorList>
    </citation>
    <scope>NUCLEOTIDE SEQUENCE [LARGE SCALE GENOMIC DNA]</scope>
    <source>
        <strain evidence="2 3">IC156</strain>
    </source>
</reference>
<dbReference type="AlphaFoldDB" id="A0A4Q4KHR2"/>
<name>A0A4Q4KHR2_9FLAO</name>
<evidence type="ECO:0000256" key="1">
    <source>
        <dbReference type="SAM" id="SignalP"/>
    </source>
</evidence>